<feature type="compositionally biased region" description="Polar residues" evidence="1">
    <location>
        <begin position="101"/>
        <end position="112"/>
    </location>
</feature>
<comment type="caution">
    <text evidence="2">The sequence shown here is derived from an EMBL/GenBank/DDBJ whole genome shotgun (WGS) entry which is preliminary data.</text>
</comment>
<evidence type="ECO:0000313" key="3">
    <source>
        <dbReference type="Proteomes" id="UP001274830"/>
    </source>
</evidence>
<name>A0AAE0WXI5_9PEZI</name>
<dbReference type="AlphaFoldDB" id="A0AAE0WXI5"/>
<keyword evidence="3" id="KW-1185">Reference proteome</keyword>
<reference evidence="2" key="1">
    <citation type="submission" date="2023-07" db="EMBL/GenBank/DDBJ databases">
        <title>Black Yeasts Isolated from many extreme environments.</title>
        <authorList>
            <person name="Coleine C."/>
            <person name="Stajich J.E."/>
            <person name="Selbmann L."/>
        </authorList>
    </citation>
    <scope>NUCLEOTIDE SEQUENCE</scope>
    <source>
        <strain evidence="2">CCFEE 5485</strain>
    </source>
</reference>
<dbReference type="EMBL" id="JAUTXT010000001">
    <property type="protein sequence ID" value="KAK3679779.1"/>
    <property type="molecule type" value="Genomic_DNA"/>
</dbReference>
<feature type="region of interest" description="Disordered" evidence="1">
    <location>
        <begin position="71"/>
        <end position="112"/>
    </location>
</feature>
<sequence length="112" mass="11690">MAQYFVDKALAAMPDIAPDGPLKGKGLLSPIGDPLGHVFDKGLMPVGHVVGAVAKPNGQAFLDVQKDAKEKITGVKEDDDNEEKENKKSNEEKPGGKSIGGNAQTGQNPLGL</sequence>
<evidence type="ECO:0000313" key="2">
    <source>
        <dbReference type="EMBL" id="KAK3679779.1"/>
    </source>
</evidence>
<proteinExistence type="predicted"/>
<dbReference type="Proteomes" id="UP001274830">
    <property type="component" value="Unassembled WGS sequence"/>
</dbReference>
<organism evidence="2 3">
    <name type="scientific">Recurvomyces mirabilis</name>
    <dbReference type="NCBI Taxonomy" id="574656"/>
    <lineage>
        <taxon>Eukaryota</taxon>
        <taxon>Fungi</taxon>
        <taxon>Dikarya</taxon>
        <taxon>Ascomycota</taxon>
        <taxon>Pezizomycotina</taxon>
        <taxon>Dothideomycetes</taxon>
        <taxon>Dothideomycetidae</taxon>
        <taxon>Mycosphaerellales</taxon>
        <taxon>Teratosphaeriaceae</taxon>
        <taxon>Recurvomyces</taxon>
    </lineage>
</organism>
<evidence type="ECO:0000256" key="1">
    <source>
        <dbReference type="SAM" id="MobiDB-lite"/>
    </source>
</evidence>
<gene>
    <name evidence="2" type="ORF">LTR78_000155</name>
</gene>
<feature type="compositionally biased region" description="Basic and acidic residues" evidence="1">
    <location>
        <begin position="84"/>
        <end position="95"/>
    </location>
</feature>
<protein>
    <submittedName>
        <fullName evidence="2">Uncharacterized protein</fullName>
    </submittedName>
</protein>
<accession>A0AAE0WXI5</accession>